<name>A0A644Z5P8_9ZZZZ</name>
<dbReference type="GO" id="GO:0005524">
    <property type="term" value="F:ATP binding"/>
    <property type="evidence" value="ECO:0007669"/>
    <property type="project" value="UniProtKB-KW"/>
</dbReference>
<dbReference type="InterPro" id="IPR003593">
    <property type="entry name" value="AAA+_ATPase"/>
</dbReference>
<dbReference type="InterPro" id="IPR003439">
    <property type="entry name" value="ABC_transporter-like_ATP-bd"/>
</dbReference>
<evidence type="ECO:0000256" key="1">
    <source>
        <dbReference type="ARBA" id="ARBA00022741"/>
    </source>
</evidence>
<evidence type="ECO:0000259" key="3">
    <source>
        <dbReference type="PROSITE" id="PS50893"/>
    </source>
</evidence>
<keyword evidence="2 4" id="KW-0067">ATP-binding</keyword>
<protein>
    <submittedName>
        <fullName evidence="4">SkfA peptide export ATP-binding protein SkfE</fullName>
    </submittedName>
</protein>
<organism evidence="4">
    <name type="scientific">bioreactor metagenome</name>
    <dbReference type="NCBI Taxonomy" id="1076179"/>
    <lineage>
        <taxon>unclassified sequences</taxon>
        <taxon>metagenomes</taxon>
        <taxon>ecological metagenomes</taxon>
    </lineage>
</organism>
<dbReference type="EMBL" id="VSSQ01007527">
    <property type="protein sequence ID" value="MPM36186.1"/>
    <property type="molecule type" value="Genomic_DNA"/>
</dbReference>
<dbReference type="CDD" id="cd03230">
    <property type="entry name" value="ABC_DR_subfamily_A"/>
    <property type="match status" value="1"/>
</dbReference>
<dbReference type="Pfam" id="PF00005">
    <property type="entry name" value="ABC_tran"/>
    <property type="match status" value="1"/>
</dbReference>
<comment type="caution">
    <text evidence="4">The sequence shown here is derived from an EMBL/GenBank/DDBJ whole genome shotgun (WGS) entry which is preliminary data.</text>
</comment>
<dbReference type="InterPro" id="IPR027417">
    <property type="entry name" value="P-loop_NTPase"/>
</dbReference>
<dbReference type="GO" id="GO:0016887">
    <property type="term" value="F:ATP hydrolysis activity"/>
    <property type="evidence" value="ECO:0007669"/>
    <property type="project" value="InterPro"/>
</dbReference>
<dbReference type="PANTHER" id="PTHR43158:SF1">
    <property type="entry name" value="ABC TRANSPORTER, ATP-BINDING PROTEIN"/>
    <property type="match status" value="1"/>
</dbReference>
<dbReference type="SUPFAM" id="SSF52540">
    <property type="entry name" value="P-loop containing nucleoside triphosphate hydrolases"/>
    <property type="match status" value="1"/>
</dbReference>
<sequence>MIELKNVSKFYGKHKALDNVSISLKYGQIVGLLGPNGSGKTTLIKILNGLLRDYQGEVLIDNQPIGVHSKEIISYLPDQTYLADWMNGKKAIALFKTMYKDFDEQRMYDLLLKLKLDPAQTIKTMSKGMKERFQLALVMSRRAKIYILDEPIGGVDPAARELILNTILDNYATDSLVIISTHIISEIEQIFDTVIFLKEGQVVTCDDVDVIRTTSGKTIDELFKEVFKC</sequence>
<accession>A0A644Z5P8</accession>
<dbReference type="PROSITE" id="PS50893">
    <property type="entry name" value="ABC_TRANSPORTER_2"/>
    <property type="match status" value="1"/>
</dbReference>
<dbReference type="PANTHER" id="PTHR43158">
    <property type="entry name" value="SKFA PEPTIDE EXPORT ATP-BINDING PROTEIN SKFE"/>
    <property type="match status" value="1"/>
</dbReference>
<dbReference type="Gene3D" id="3.40.50.300">
    <property type="entry name" value="P-loop containing nucleotide triphosphate hydrolases"/>
    <property type="match status" value="1"/>
</dbReference>
<reference evidence="4" key="1">
    <citation type="submission" date="2019-08" db="EMBL/GenBank/DDBJ databases">
        <authorList>
            <person name="Kucharzyk K."/>
            <person name="Murdoch R.W."/>
            <person name="Higgins S."/>
            <person name="Loffler F."/>
        </authorList>
    </citation>
    <scope>NUCLEOTIDE SEQUENCE</scope>
</reference>
<proteinExistence type="predicted"/>
<keyword evidence="1" id="KW-0547">Nucleotide-binding</keyword>
<evidence type="ECO:0000256" key="2">
    <source>
        <dbReference type="ARBA" id="ARBA00022840"/>
    </source>
</evidence>
<evidence type="ECO:0000313" key="4">
    <source>
        <dbReference type="EMBL" id="MPM36186.1"/>
    </source>
</evidence>
<dbReference type="AlphaFoldDB" id="A0A644Z5P8"/>
<feature type="domain" description="ABC transporter" evidence="3">
    <location>
        <begin position="2"/>
        <end position="224"/>
    </location>
</feature>
<dbReference type="SMART" id="SM00382">
    <property type="entry name" value="AAA"/>
    <property type="match status" value="1"/>
</dbReference>
<gene>
    <name evidence="4" type="primary">skfE_3</name>
    <name evidence="4" type="ORF">SDC9_82781</name>
</gene>